<keyword evidence="2" id="KW-0238">DNA-binding</keyword>
<dbReference type="Pfam" id="PF00356">
    <property type="entry name" value="LacI"/>
    <property type="match status" value="1"/>
</dbReference>
<dbReference type="GO" id="GO:0003700">
    <property type="term" value="F:DNA-binding transcription factor activity"/>
    <property type="evidence" value="ECO:0007669"/>
    <property type="project" value="TreeGrafter"/>
</dbReference>
<feature type="domain" description="HTH lacI-type" evidence="4">
    <location>
        <begin position="40"/>
        <end position="78"/>
    </location>
</feature>
<dbReference type="InterPro" id="IPR010982">
    <property type="entry name" value="Lambda_DNA-bd_dom_sf"/>
</dbReference>
<dbReference type="CDD" id="cd01392">
    <property type="entry name" value="HTH_LacI"/>
    <property type="match status" value="1"/>
</dbReference>
<keyword evidence="6" id="KW-1185">Reference proteome</keyword>
<dbReference type="InterPro" id="IPR000843">
    <property type="entry name" value="HTH_LacI"/>
</dbReference>
<dbReference type="Pfam" id="PF13377">
    <property type="entry name" value="Peripla_BP_3"/>
    <property type="match status" value="1"/>
</dbReference>
<reference evidence="5 6" key="1">
    <citation type="submission" date="2019-06" db="EMBL/GenBank/DDBJ databases">
        <title>A novel species of marine bacteria.</title>
        <authorList>
            <person name="Wang Y."/>
        </authorList>
    </citation>
    <scope>NUCLEOTIDE SEQUENCE [LARGE SCALE GENOMIC DNA]</scope>
    <source>
        <strain evidence="5 6">MA1-10</strain>
    </source>
</reference>
<name>A0A545SQF6_9RHOB</name>
<evidence type="ECO:0000256" key="2">
    <source>
        <dbReference type="ARBA" id="ARBA00023125"/>
    </source>
</evidence>
<dbReference type="GO" id="GO:0000976">
    <property type="term" value="F:transcription cis-regulatory region binding"/>
    <property type="evidence" value="ECO:0007669"/>
    <property type="project" value="TreeGrafter"/>
</dbReference>
<evidence type="ECO:0000313" key="6">
    <source>
        <dbReference type="Proteomes" id="UP000315816"/>
    </source>
</evidence>
<dbReference type="Proteomes" id="UP000315816">
    <property type="component" value="Unassembled WGS sequence"/>
</dbReference>
<dbReference type="OrthoDB" id="8433438at2"/>
<evidence type="ECO:0000313" key="5">
    <source>
        <dbReference type="EMBL" id="TQV67220.1"/>
    </source>
</evidence>
<dbReference type="Gene3D" id="3.40.50.2300">
    <property type="match status" value="2"/>
</dbReference>
<dbReference type="InterPro" id="IPR028082">
    <property type="entry name" value="Peripla_BP_I"/>
</dbReference>
<dbReference type="SUPFAM" id="SSF53822">
    <property type="entry name" value="Periplasmic binding protein-like I"/>
    <property type="match status" value="1"/>
</dbReference>
<dbReference type="InterPro" id="IPR046335">
    <property type="entry name" value="LacI/GalR-like_sensor"/>
</dbReference>
<accession>A0A545SQF6</accession>
<dbReference type="PROSITE" id="PS50932">
    <property type="entry name" value="HTH_LACI_2"/>
    <property type="match status" value="1"/>
</dbReference>
<keyword evidence="3" id="KW-0804">Transcription</keyword>
<dbReference type="SUPFAM" id="SSF47413">
    <property type="entry name" value="lambda repressor-like DNA-binding domains"/>
    <property type="match status" value="1"/>
</dbReference>
<evidence type="ECO:0000259" key="4">
    <source>
        <dbReference type="PROSITE" id="PS50932"/>
    </source>
</evidence>
<proteinExistence type="predicted"/>
<evidence type="ECO:0000256" key="1">
    <source>
        <dbReference type="ARBA" id="ARBA00023015"/>
    </source>
</evidence>
<organism evidence="5 6">
    <name type="scientific">Aliiroseovarius halocynthiae</name>
    <dbReference type="NCBI Taxonomy" id="985055"/>
    <lineage>
        <taxon>Bacteria</taxon>
        <taxon>Pseudomonadati</taxon>
        <taxon>Pseudomonadota</taxon>
        <taxon>Alphaproteobacteria</taxon>
        <taxon>Rhodobacterales</taxon>
        <taxon>Paracoccaceae</taxon>
        <taxon>Aliiroseovarius</taxon>
    </lineage>
</organism>
<evidence type="ECO:0000256" key="3">
    <source>
        <dbReference type="ARBA" id="ARBA00023163"/>
    </source>
</evidence>
<dbReference type="PANTHER" id="PTHR30146">
    <property type="entry name" value="LACI-RELATED TRANSCRIPTIONAL REPRESSOR"/>
    <property type="match status" value="1"/>
</dbReference>
<sequence length="355" mass="39566">MEWRFCGVRVIVCWLVLSQTRAGVAVEARRWRKTNPLILVTADDVADLAGVSRWTVNRAFKKEASISDKARDKIMRAASLASDRSNLVALSVDDFANPHKLVMLERLTRILRRHGWDTLLVNTLNSEDVSAALLNASQRRLDVAVLIGSGCDDKALKTALGSRRLRKLIVFARMSENANTISIRCDDHLAMTEMTDHVIAKGYKRPLFVAGPQTRSAHLLRKEAFLERWHQVKGVEPAFISANSYDPEKAYALINEHFTKIGPDDRPDILVCENDAIAMGAYDALRHGLGLRVPEDVTLTGFDDTPQAASPQYQLTTYHQPISEMVEGLVQTLKGETKLRGLQKLSGQLVVRDSA</sequence>
<comment type="caution">
    <text evidence="5">The sequence shown here is derived from an EMBL/GenBank/DDBJ whole genome shotgun (WGS) entry which is preliminary data.</text>
</comment>
<dbReference type="PANTHER" id="PTHR30146:SF154">
    <property type="entry name" value="TRANSCRIPTION REGULATOR, MEMBER OF GALR FAMILY"/>
    <property type="match status" value="1"/>
</dbReference>
<dbReference type="CDD" id="cd06278">
    <property type="entry name" value="PBP1_LacI-like"/>
    <property type="match status" value="1"/>
</dbReference>
<gene>
    <name evidence="5" type="ORF">FIL88_11325</name>
</gene>
<keyword evidence="1" id="KW-0805">Transcription regulation</keyword>
<dbReference type="Gene3D" id="1.10.260.40">
    <property type="entry name" value="lambda repressor-like DNA-binding domains"/>
    <property type="match status" value="1"/>
</dbReference>
<dbReference type="EMBL" id="VICH01000007">
    <property type="protein sequence ID" value="TQV67220.1"/>
    <property type="molecule type" value="Genomic_DNA"/>
</dbReference>
<dbReference type="AlphaFoldDB" id="A0A545SQF6"/>
<dbReference type="SMART" id="SM00354">
    <property type="entry name" value="HTH_LACI"/>
    <property type="match status" value="1"/>
</dbReference>
<protein>
    <submittedName>
        <fullName evidence="5">LacI family transcriptional regulator</fullName>
    </submittedName>
</protein>